<keyword evidence="3" id="KW-1185">Reference proteome</keyword>
<dbReference type="Pfam" id="PF00646">
    <property type="entry name" value="F-box"/>
    <property type="match status" value="1"/>
</dbReference>
<dbReference type="Pfam" id="PF08387">
    <property type="entry name" value="FBD"/>
    <property type="match status" value="1"/>
</dbReference>
<dbReference type="Pfam" id="PF07723">
    <property type="entry name" value="LRR_2"/>
    <property type="match status" value="1"/>
</dbReference>
<protein>
    <recommendedName>
        <fullName evidence="1">F-box domain-containing protein</fullName>
    </recommendedName>
</protein>
<dbReference type="InterPro" id="IPR053781">
    <property type="entry name" value="F-box_AtFBL13-like"/>
</dbReference>
<dbReference type="PANTHER" id="PTHR31900:SF25">
    <property type="entry name" value="FBD DOMAIN-CONTAINING PROTEIN"/>
    <property type="match status" value="1"/>
</dbReference>
<organism evidence="2 3">
    <name type="scientific">Microthlaspi erraticum</name>
    <dbReference type="NCBI Taxonomy" id="1685480"/>
    <lineage>
        <taxon>Eukaryota</taxon>
        <taxon>Viridiplantae</taxon>
        <taxon>Streptophyta</taxon>
        <taxon>Embryophyta</taxon>
        <taxon>Tracheophyta</taxon>
        <taxon>Spermatophyta</taxon>
        <taxon>Magnoliopsida</taxon>
        <taxon>eudicotyledons</taxon>
        <taxon>Gunneridae</taxon>
        <taxon>Pentapetalae</taxon>
        <taxon>rosids</taxon>
        <taxon>malvids</taxon>
        <taxon>Brassicales</taxon>
        <taxon>Brassicaceae</taxon>
        <taxon>Coluteocarpeae</taxon>
        <taxon>Microthlaspi</taxon>
    </lineage>
</organism>
<dbReference type="InterPro" id="IPR036047">
    <property type="entry name" value="F-box-like_dom_sf"/>
</dbReference>
<evidence type="ECO:0000313" key="2">
    <source>
        <dbReference type="EMBL" id="CAA7027702.1"/>
    </source>
</evidence>
<gene>
    <name evidence="2" type="ORF">MERR_LOCUS14937</name>
</gene>
<dbReference type="CDD" id="cd22160">
    <property type="entry name" value="F-box_AtFBL13-like"/>
    <property type="match status" value="1"/>
</dbReference>
<dbReference type="InterPro" id="IPR001810">
    <property type="entry name" value="F-box_dom"/>
</dbReference>
<dbReference type="Proteomes" id="UP000467841">
    <property type="component" value="Unassembled WGS sequence"/>
</dbReference>
<dbReference type="SMART" id="SM00579">
    <property type="entry name" value="FBD"/>
    <property type="match status" value="1"/>
</dbReference>
<comment type="caution">
    <text evidence="2">The sequence shown here is derived from an EMBL/GenBank/DDBJ whole genome shotgun (WGS) entry which is preliminary data.</text>
</comment>
<sequence length="442" mass="50304">MEERKATVTHVERRAREDLISELPNSLISQILSYLPTKEAVRTSVLSNRWKSLWLLISGLDVGSYMFPDYKAFVSFVDRLLGFCREEKSCLHKLKLSIHNDVTDHSCVTRWIDFVATRKLRNLDVECLLVRPEFLKLMMPLSLYVCETLLHLRLRRVSLRSLESVSLPRLKTMCLEHNVYANDACLQLLISSCPLLEDLSIVRGVDDYVKVLRVHSQSLASLSIKYTLFSSDIENSAVLIEAPRLKYLNFEDDMNSNKTISNSGSLTKVNLLGSFFMSGSLTKMRDFFTSISGVKDMNISWGTFRFIEILMAVVPLPQFCNLSCLEAELQVFGSLAKFLELFPSLRSLVLELKQFGENHQLVLLSSVPECLRSSLEFVELKTPVRGADAETKLIKYLLENSAVLKKFKLRLGCKSVDEESTILMELMTLRRCSASCEVFCST</sequence>
<dbReference type="InterPro" id="IPR032675">
    <property type="entry name" value="LRR_dom_sf"/>
</dbReference>
<dbReference type="PROSITE" id="PS50181">
    <property type="entry name" value="FBOX"/>
    <property type="match status" value="1"/>
</dbReference>
<proteinExistence type="predicted"/>
<dbReference type="AlphaFoldDB" id="A0A6D2ICH2"/>
<reference evidence="2" key="1">
    <citation type="submission" date="2020-01" db="EMBL/GenBank/DDBJ databases">
        <authorList>
            <person name="Mishra B."/>
        </authorList>
    </citation>
    <scope>NUCLEOTIDE SEQUENCE [LARGE SCALE GENOMIC DNA]</scope>
</reference>
<dbReference type="InterPro" id="IPR013101">
    <property type="entry name" value="LRR_PRU1-like"/>
</dbReference>
<accession>A0A6D2ICH2</accession>
<dbReference type="InterPro" id="IPR050232">
    <property type="entry name" value="FBL13/AtMIF1-like"/>
</dbReference>
<name>A0A6D2ICH2_9BRAS</name>
<dbReference type="SUPFAM" id="SSF52047">
    <property type="entry name" value="RNI-like"/>
    <property type="match status" value="1"/>
</dbReference>
<evidence type="ECO:0000313" key="3">
    <source>
        <dbReference type="Proteomes" id="UP000467841"/>
    </source>
</evidence>
<dbReference type="OrthoDB" id="1105990at2759"/>
<evidence type="ECO:0000259" key="1">
    <source>
        <dbReference type="PROSITE" id="PS50181"/>
    </source>
</evidence>
<feature type="domain" description="F-box" evidence="1">
    <location>
        <begin position="17"/>
        <end position="53"/>
    </location>
</feature>
<dbReference type="SUPFAM" id="SSF81383">
    <property type="entry name" value="F-box domain"/>
    <property type="match status" value="1"/>
</dbReference>
<dbReference type="InterPro" id="IPR006566">
    <property type="entry name" value="FBD"/>
</dbReference>
<dbReference type="EMBL" id="CACVBM020001060">
    <property type="protein sequence ID" value="CAA7027702.1"/>
    <property type="molecule type" value="Genomic_DNA"/>
</dbReference>
<dbReference type="Gene3D" id="3.80.10.10">
    <property type="entry name" value="Ribonuclease Inhibitor"/>
    <property type="match status" value="1"/>
</dbReference>
<dbReference type="PANTHER" id="PTHR31900">
    <property type="entry name" value="F-BOX/RNI SUPERFAMILY PROTEIN-RELATED"/>
    <property type="match status" value="1"/>
</dbReference>